<evidence type="ECO:0000313" key="1">
    <source>
        <dbReference type="EMBL" id="CAD8061121.1"/>
    </source>
</evidence>
<evidence type="ECO:0000313" key="3">
    <source>
        <dbReference type="Proteomes" id="UP000688137"/>
    </source>
</evidence>
<accession>A0A8S1L6I9</accession>
<gene>
    <name evidence="1" type="ORF">PPRIM_AZ9-3.1.T0310149</name>
    <name evidence="2" type="ORF">PPRIM_AZ9-3.1.T0310150</name>
</gene>
<keyword evidence="3" id="KW-1185">Reference proteome</keyword>
<dbReference type="EMBL" id="CAJJDM010000030">
    <property type="protein sequence ID" value="CAD8061121.1"/>
    <property type="molecule type" value="Genomic_DNA"/>
</dbReference>
<sequence>MCVALNKVFTYKSQDIKVAYLIQKATKIDLYRELFKLVGQEIELGFTSEKLPNRDWLVNTFFLVSPNHYYFKYPNFNMLRGFSFQDIQKLKDLNTSMYRSKRLRIFKVLLKNFKIRKQRESFSQWRRQRHNLRREQKSKQI</sequence>
<comment type="caution">
    <text evidence="2">The sequence shown here is derived from an EMBL/GenBank/DDBJ whole genome shotgun (WGS) entry which is preliminary data.</text>
</comment>
<organism evidence="2 3">
    <name type="scientific">Paramecium primaurelia</name>
    <dbReference type="NCBI Taxonomy" id="5886"/>
    <lineage>
        <taxon>Eukaryota</taxon>
        <taxon>Sar</taxon>
        <taxon>Alveolata</taxon>
        <taxon>Ciliophora</taxon>
        <taxon>Intramacronucleata</taxon>
        <taxon>Oligohymenophorea</taxon>
        <taxon>Peniculida</taxon>
        <taxon>Parameciidae</taxon>
        <taxon>Paramecium</taxon>
    </lineage>
</organism>
<reference evidence="2" key="1">
    <citation type="submission" date="2021-01" db="EMBL/GenBank/DDBJ databases">
        <authorList>
            <consortium name="Genoscope - CEA"/>
            <person name="William W."/>
        </authorList>
    </citation>
    <scope>NUCLEOTIDE SEQUENCE</scope>
</reference>
<name>A0A8S1L6I9_PARPR</name>
<dbReference type="AlphaFoldDB" id="A0A8S1L6I9"/>
<evidence type="ECO:0000313" key="2">
    <source>
        <dbReference type="EMBL" id="CAD8061123.1"/>
    </source>
</evidence>
<proteinExistence type="predicted"/>
<protein>
    <submittedName>
        <fullName evidence="2">Uncharacterized protein</fullName>
    </submittedName>
</protein>
<dbReference type="Proteomes" id="UP000688137">
    <property type="component" value="Unassembled WGS sequence"/>
</dbReference>
<dbReference type="EMBL" id="CAJJDM010000030">
    <property type="protein sequence ID" value="CAD8061123.1"/>
    <property type="molecule type" value="Genomic_DNA"/>
</dbReference>